<feature type="region of interest" description="Disordered" evidence="18">
    <location>
        <begin position="273"/>
        <end position="299"/>
    </location>
</feature>
<comment type="subcellular location">
    <subcellularLocation>
        <location evidence="2">Cytoplasm</location>
    </subcellularLocation>
    <subcellularLocation>
        <location evidence="1">Vacuole lumen</location>
    </subcellularLocation>
</comment>
<dbReference type="PANTHER" id="PTHR11240:SF22">
    <property type="entry name" value="RIBONUCLEASE T2"/>
    <property type="match status" value="1"/>
</dbReference>
<keyword evidence="5" id="KW-0963">Cytoplasm</keyword>
<dbReference type="PANTHER" id="PTHR11240">
    <property type="entry name" value="RIBONUCLEASE T2"/>
    <property type="match status" value="1"/>
</dbReference>
<evidence type="ECO:0000259" key="20">
    <source>
        <dbReference type="Pfam" id="PF25488"/>
    </source>
</evidence>
<feature type="signal peptide" evidence="19">
    <location>
        <begin position="1"/>
        <end position="18"/>
    </location>
</feature>
<dbReference type="AlphaFoldDB" id="A0AAV9XA20"/>
<dbReference type="FunFam" id="3.90.730.10:FF:000004">
    <property type="entry name" value="Ribonuclease T2-like"/>
    <property type="match status" value="1"/>
</dbReference>
<evidence type="ECO:0000256" key="5">
    <source>
        <dbReference type="ARBA" id="ARBA00022490"/>
    </source>
</evidence>
<evidence type="ECO:0000256" key="1">
    <source>
        <dbReference type="ARBA" id="ARBA00004410"/>
    </source>
</evidence>
<dbReference type="InterPro" id="IPR033697">
    <property type="entry name" value="Ribonuclease_T2_eukaryotic"/>
</dbReference>
<keyword evidence="12" id="KW-0325">Glycoprotein</keyword>
<dbReference type="GO" id="GO:0005576">
    <property type="term" value="C:extracellular region"/>
    <property type="evidence" value="ECO:0007669"/>
    <property type="project" value="TreeGrafter"/>
</dbReference>
<keyword evidence="22" id="KW-1185">Reference proteome</keyword>
<keyword evidence="10" id="KW-0378">Hydrolase</keyword>
<organism evidence="21 22">
    <name type="scientific">Orbilia ellipsospora</name>
    <dbReference type="NCBI Taxonomy" id="2528407"/>
    <lineage>
        <taxon>Eukaryota</taxon>
        <taxon>Fungi</taxon>
        <taxon>Dikarya</taxon>
        <taxon>Ascomycota</taxon>
        <taxon>Pezizomycotina</taxon>
        <taxon>Orbiliomycetes</taxon>
        <taxon>Orbiliales</taxon>
        <taxon>Orbiliaceae</taxon>
        <taxon>Orbilia</taxon>
    </lineage>
</organism>
<evidence type="ECO:0000256" key="14">
    <source>
        <dbReference type="ARBA" id="ARBA00025494"/>
    </source>
</evidence>
<comment type="similarity">
    <text evidence="3 17">Belongs to the RNase T2 family.</text>
</comment>
<dbReference type="Pfam" id="PF00445">
    <property type="entry name" value="Ribonuclease_T2"/>
    <property type="match status" value="1"/>
</dbReference>
<dbReference type="InterPro" id="IPR057328">
    <property type="entry name" value="RNaseT2L_C"/>
</dbReference>
<evidence type="ECO:0000313" key="22">
    <source>
        <dbReference type="Proteomes" id="UP001365542"/>
    </source>
</evidence>
<name>A0AAV9XA20_9PEZI</name>
<dbReference type="GO" id="GO:0006401">
    <property type="term" value="P:RNA catabolic process"/>
    <property type="evidence" value="ECO:0007669"/>
    <property type="project" value="TreeGrafter"/>
</dbReference>
<dbReference type="Proteomes" id="UP001365542">
    <property type="component" value="Unassembled WGS sequence"/>
</dbReference>
<dbReference type="InterPro" id="IPR033130">
    <property type="entry name" value="RNase_T2_His_AS_2"/>
</dbReference>
<sequence>MYSKLLVSVSAVLPLAAAIPLDSLYGRSLVSYATAAGPTCSSSDSKQLSCHNTTKVTNTCCFNSPGGQLLQTQFWDSNPATGPDNSWTVHGLWPDNCDGSFQQFCDSSRESTDITGVLQSFGQTDLLDFMNTYWKTNSGTDEVFWEHEWNKHGTCISTFDAACYPGAKKGQDIVDFFTKTTDLFKTLTTYDFLSAAGITPSTTKTYTLAQIQAAIVKGHGKEATVNCASGALDEVWYHFNVYGSAQSGQYVAANPIGSKSTCPSSGIKYLPKNGGGSGGDGGGGSGGGGGDGGDGGSGDPFSGKGYMNVDKGGCLISTGKWYTKGTCATFTAAASGSGFTLKSSKGTCGIVSGQFQCGSGVSSTTFTTSGNYLANGNSSSFSASGDASGGSQVNILTSGGSTAVKITWQSV</sequence>
<keyword evidence="8 19" id="KW-0732">Signal</keyword>
<accession>A0AAV9XA20</accession>
<evidence type="ECO:0000256" key="7">
    <source>
        <dbReference type="ARBA" id="ARBA00022722"/>
    </source>
</evidence>
<reference evidence="21 22" key="1">
    <citation type="submission" date="2019-10" db="EMBL/GenBank/DDBJ databases">
        <authorList>
            <person name="Palmer J.M."/>
        </authorList>
    </citation>
    <scope>NUCLEOTIDE SEQUENCE [LARGE SCALE GENOMIC DNA]</scope>
    <source>
        <strain evidence="21 22">TWF694</strain>
    </source>
</reference>
<evidence type="ECO:0000256" key="16">
    <source>
        <dbReference type="PIRSR" id="PIRSR633697-1"/>
    </source>
</evidence>
<evidence type="ECO:0000256" key="15">
    <source>
        <dbReference type="ARBA" id="ARBA00071169"/>
    </source>
</evidence>
<dbReference type="InterPro" id="IPR036430">
    <property type="entry name" value="RNase_T2-like_sf"/>
</dbReference>
<keyword evidence="13" id="KW-0456">Lyase</keyword>
<dbReference type="Gene3D" id="3.90.730.10">
    <property type="entry name" value="Ribonuclease T2-like"/>
    <property type="match status" value="1"/>
</dbReference>
<feature type="active site" evidence="16">
    <location>
        <position position="148"/>
    </location>
</feature>
<evidence type="ECO:0000256" key="12">
    <source>
        <dbReference type="ARBA" id="ARBA00023180"/>
    </source>
</evidence>
<keyword evidence="7" id="KW-0540">Nuclease</keyword>
<dbReference type="GO" id="GO:0005775">
    <property type="term" value="C:vacuolar lumen"/>
    <property type="evidence" value="ECO:0007669"/>
    <property type="project" value="UniProtKB-SubCell"/>
</dbReference>
<dbReference type="GO" id="GO:0016787">
    <property type="term" value="F:hydrolase activity"/>
    <property type="evidence" value="ECO:0007669"/>
    <property type="project" value="UniProtKB-KW"/>
</dbReference>
<evidence type="ECO:0000256" key="6">
    <source>
        <dbReference type="ARBA" id="ARBA00022554"/>
    </source>
</evidence>
<dbReference type="Pfam" id="PF25488">
    <property type="entry name" value="RNaseT2L_C"/>
    <property type="match status" value="1"/>
</dbReference>
<feature type="compositionally biased region" description="Gly residues" evidence="18">
    <location>
        <begin position="273"/>
        <end position="298"/>
    </location>
</feature>
<dbReference type="GO" id="GO:0003723">
    <property type="term" value="F:RNA binding"/>
    <property type="evidence" value="ECO:0007669"/>
    <property type="project" value="InterPro"/>
</dbReference>
<keyword evidence="9" id="KW-0255">Endonuclease</keyword>
<keyword evidence="11" id="KW-1015">Disulfide bond</keyword>
<protein>
    <recommendedName>
        <fullName evidence="15">Ribonuclease T2-like</fullName>
        <ecNumber evidence="4">4.6.1.19</ecNumber>
    </recommendedName>
</protein>
<evidence type="ECO:0000256" key="10">
    <source>
        <dbReference type="ARBA" id="ARBA00022801"/>
    </source>
</evidence>
<dbReference type="PROSITE" id="PS00530">
    <property type="entry name" value="RNASE_T2_1"/>
    <property type="match status" value="1"/>
</dbReference>
<comment type="caution">
    <text evidence="21">The sequence shown here is derived from an EMBL/GenBank/DDBJ whole genome shotgun (WGS) entry which is preliminary data.</text>
</comment>
<dbReference type="CDD" id="cd01061">
    <property type="entry name" value="RNase_T2_euk"/>
    <property type="match status" value="1"/>
</dbReference>
<gene>
    <name evidence="21" type="primary">RNY1_2</name>
    <name evidence="21" type="ORF">TWF694_010093</name>
</gene>
<proteinExistence type="inferred from homology"/>
<feature type="chain" id="PRO_5043395966" description="Ribonuclease T2-like" evidence="19">
    <location>
        <begin position="19"/>
        <end position="411"/>
    </location>
</feature>
<dbReference type="EMBL" id="JAVHJO010000007">
    <property type="protein sequence ID" value="KAK6538512.1"/>
    <property type="molecule type" value="Genomic_DNA"/>
</dbReference>
<feature type="active site" evidence="16">
    <location>
        <position position="90"/>
    </location>
</feature>
<feature type="domain" description="RNase T2-like C-terminal" evidence="20">
    <location>
        <begin position="300"/>
        <end position="409"/>
    </location>
</feature>
<feature type="active site" evidence="16">
    <location>
        <position position="152"/>
    </location>
</feature>
<evidence type="ECO:0000256" key="17">
    <source>
        <dbReference type="RuleBase" id="RU004328"/>
    </source>
</evidence>
<evidence type="ECO:0000256" key="3">
    <source>
        <dbReference type="ARBA" id="ARBA00007469"/>
    </source>
</evidence>
<evidence type="ECO:0000256" key="13">
    <source>
        <dbReference type="ARBA" id="ARBA00023239"/>
    </source>
</evidence>
<dbReference type="GO" id="GO:0033897">
    <property type="term" value="F:ribonuclease T2 activity"/>
    <property type="evidence" value="ECO:0007669"/>
    <property type="project" value="UniProtKB-EC"/>
</dbReference>
<dbReference type="InterPro" id="IPR018188">
    <property type="entry name" value="RNase_T2_His_AS_1"/>
</dbReference>
<dbReference type="PROSITE" id="PS00531">
    <property type="entry name" value="RNASE_T2_2"/>
    <property type="match status" value="1"/>
</dbReference>
<keyword evidence="6" id="KW-0926">Vacuole</keyword>
<evidence type="ECO:0000256" key="11">
    <source>
        <dbReference type="ARBA" id="ARBA00023157"/>
    </source>
</evidence>
<comment type="function">
    <text evidence="14">Rnase which modulates cell survival under stress conditions. Released from the vacuole to the cytoplasm during stress to promote tRNA and rRNA cleavage and to activate separately a downstream pathway that promotes cell death. Involved in cell size, vacuolar morphology and growth at high temperatures and high salt concentration.</text>
</comment>
<evidence type="ECO:0000256" key="9">
    <source>
        <dbReference type="ARBA" id="ARBA00022759"/>
    </source>
</evidence>
<evidence type="ECO:0000313" key="21">
    <source>
        <dbReference type="EMBL" id="KAK6538512.1"/>
    </source>
</evidence>
<evidence type="ECO:0000256" key="18">
    <source>
        <dbReference type="SAM" id="MobiDB-lite"/>
    </source>
</evidence>
<evidence type="ECO:0000256" key="19">
    <source>
        <dbReference type="SAM" id="SignalP"/>
    </source>
</evidence>
<dbReference type="InterPro" id="IPR001568">
    <property type="entry name" value="RNase_T2-like"/>
</dbReference>
<dbReference type="EC" id="4.6.1.19" evidence="4"/>
<evidence type="ECO:0000256" key="4">
    <source>
        <dbReference type="ARBA" id="ARBA00012571"/>
    </source>
</evidence>
<evidence type="ECO:0000256" key="2">
    <source>
        <dbReference type="ARBA" id="ARBA00004496"/>
    </source>
</evidence>
<dbReference type="SUPFAM" id="SSF55895">
    <property type="entry name" value="Ribonuclease Rh-like"/>
    <property type="match status" value="1"/>
</dbReference>
<evidence type="ECO:0000256" key="8">
    <source>
        <dbReference type="ARBA" id="ARBA00022729"/>
    </source>
</evidence>